<comment type="caution">
    <text evidence="2">The sequence shown here is derived from an EMBL/GenBank/DDBJ whole genome shotgun (WGS) entry which is preliminary data.</text>
</comment>
<dbReference type="InterPro" id="IPR016181">
    <property type="entry name" value="Acyl_CoA_acyltransferase"/>
</dbReference>
<dbReference type="InterPro" id="IPR000182">
    <property type="entry name" value="GNAT_dom"/>
</dbReference>
<protein>
    <submittedName>
        <fullName evidence="2">RimJ/RimL family protein N-acetyltransferase</fullName>
    </submittedName>
</protein>
<accession>A0A7Z0GLE3</accession>
<sequence>MARFSIRTDDPAQSLEEIWPPFGLRVETPRLALRVLREDDFPAYVAAATSGVTHTERNPFAHAWNDKPPEELLRASLPWVWSHRAKVGPETWSLMLGVFLKPDDDGGLDSAGRGWSGRDGAGSAGAGVVRSGERLIGMQDCGAQHWTVLRTVASGSWLRADQQGHGYGREMRAGMLLWAVDHFGAAYATSGAYEWNERSRRVSLGLGYQVVGRRLVPDAHGEQAEWQEEYRLAAEDLVRPDWSVQVEGSERLREFLAG</sequence>
<feature type="domain" description="N-acetyltransferase" evidence="1">
    <location>
        <begin position="30"/>
        <end position="208"/>
    </location>
</feature>
<reference evidence="2 3" key="1">
    <citation type="submission" date="2020-07" db="EMBL/GenBank/DDBJ databases">
        <title>Sequencing the genomes of 1000 actinobacteria strains.</title>
        <authorList>
            <person name="Klenk H.-P."/>
        </authorList>
    </citation>
    <scope>NUCLEOTIDE SEQUENCE [LARGE SCALE GENOMIC DNA]</scope>
    <source>
        <strain evidence="2 3">DSM 15475</strain>
    </source>
</reference>
<dbReference type="EMBL" id="JACCFY010000001">
    <property type="protein sequence ID" value="NYJ78164.1"/>
    <property type="molecule type" value="Genomic_DNA"/>
</dbReference>
<dbReference type="AlphaFoldDB" id="A0A7Z0GLE3"/>
<dbReference type="SUPFAM" id="SSF55729">
    <property type="entry name" value="Acyl-CoA N-acyltransferases (Nat)"/>
    <property type="match status" value="1"/>
</dbReference>
<gene>
    <name evidence="2" type="ORF">HNR09_001575</name>
</gene>
<keyword evidence="3" id="KW-1185">Reference proteome</keyword>
<dbReference type="Gene3D" id="3.40.630.30">
    <property type="match status" value="1"/>
</dbReference>
<evidence type="ECO:0000313" key="3">
    <source>
        <dbReference type="Proteomes" id="UP000535437"/>
    </source>
</evidence>
<organism evidence="2 3">
    <name type="scientific">Nesterenkonia xinjiangensis</name>
    <dbReference type="NCBI Taxonomy" id="225327"/>
    <lineage>
        <taxon>Bacteria</taxon>
        <taxon>Bacillati</taxon>
        <taxon>Actinomycetota</taxon>
        <taxon>Actinomycetes</taxon>
        <taxon>Micrococcales</taxon>
        <taxon>Micrococcaceae</taxon>
        <taxon>Nesterenkonia</taxon>
    </lineage>
</organism>
<keyword evidence="2" id="KW-0808">Transferase</keyword>
<proteinExistence type="predicted"/>
<dbReference type="Pfam" id="PF13302">
    <property type="entry name" value="Acetyltransf_3"/>
    <property type="match status" value="1"/>
</dbReference>
<name>A0A7Z0GLE3_9MICC</name>
<evidence type="ECO:0000259" key="1">
    <source>
        <dbReference type="Pfam" id="PF13302"/>
    </source>
</evidence>
<dbReference type="RefSeq" id="WP_179541545.1">
    <property type="nucleotide sequence ID" value="NZ_BAAALL010000002.1"/>
</dbReference>
<dbReference type="Proteomes" id="UP000535437">
    <property type="component" value="Unassembled WGS sequence"/>
</dbReference>
<evidence type="ECO:0000313" key="2">
    <source>
        <dbReference type="EMBL" id="NYJ78164.1"/>
    </source>
</evidence>
<dbReference type="GO" id="GO:0016747">
    <property type="term" value="F:acyltransferase activity, transferring groups other than amino-acyl groups"/>
    <property type="evidence" value="ECO:0007669"/>
    <property type="project" value="InterPro"/>
</dbReference>